<evidence type="ECO:0000313" key="9">
    <source>
        <dbReference type="EMBL" id="AEB09230.1"/>
    </source>
</evidence>
<keyword evidence="7" id="KW-0802">TPR repeat</keyword>
<evidence type="ECO:0000256" key="2">
    <source>
        <dbReference type="ARBA" id="ARBA00022670"/>
    </source>
</evidence>
<dbReference type="STRING" id="880072.Desac_1374"/>
<dbReference type="InterPro" id="IPR051156">
    <property type="entry name" value="Mito/Outer_Membr_Metalloprot"/>
</dbReference>
<dbReference type="CDD" id="cd07333">
    <property type="entry name" value="M48C_bepA_like"/>
    <property type="match status" value="1"/>
</dbReference>
<dbReference type="AlphaFoldDB" id="F2NHP3"/>
<dbReference type="OrthoDB" id="9810445at2"/>
<organism evidence="9 10">
    <name type="scientific">Desulfobacca acetoxidans (strain ATCC 700848 / DSM 11109 / ASRB2)</name>
    <dbReference type="NCBI Taxonomy" id="880072"/>
    <lineage>
        <taxon>Bacteria</taxon>
        <taxon>Pseudomonadati</taxon>
        <taxon>Thermodesulfobacteriota</taxon>
        <taxon>Desulfobaccia</taxon>
        <taxon>Desulfobaccales</taxon>
        <taxon>Desulfobaccaceae</taxon>
        <taxon>Desulfobacca</taxon>
    </lineage>
</organism>
<evidence type="ECO:0000313" key="10">
    <source>
        <dbReference type="Proteomes" id="UP000000483"/>
    </source>
</evidence>
<keyword evidence="3" id="KW-0479">Metal-binding</keyword>
<evidence type="ECO:0000256" key="1">
    <source>
        <dbReference type="ARBA" id="ARBA00001947"/>
    </source>
</evidence>
<keyword evidence="6" id="KW-0482">Metalloprotease</keyword>
<dbReference type="EMBL" id="CP002629">
    <property type="protein sequence ID" value="AEB09230.1"/>
    <property type="molecule type" value="Genomic_DNA"/>
</dbReference>
<dbReference type="GO" id="GO:0051603">
    <property type="term" value="P:proteolysis involved in protein catabolic process"/>
    <property type="evidence" value="ECO:0007669"/>
    <property type="project" value="TreeGrafter"/>
</dbReference>
<accession>F2NHP3</accession>
<dbReference type="Gene3D" id="1.25.40.10">
    <property type="entry name" value="Tetratricopeptide repeat domain"/>
    <property type="match status" value="1"/>
</dbReference>
<reference evidence="9 10" key="1">
    <citation type="journal article" date="2011" name="Stand. Genomic Sci.">
        <title>Complete genome sequence of the acetate-degrading sulfate reducer Desulfobacca acetoxidans type strain (ASRB2).</title>
        <authorList>
            <person name="Goker M."/>
            <person name="Teshima H."/>
            <person name="Lapidus A."/>
            <person name="Nolan M."/>
            <person name="Lucas S."/>
            <person name="Hammon N."/>
            <person name="Deshpande S."/>
            <person name="Cheng J.F."/>
            <person name="Tapia R."/>
            <person name="Han C."/>
            <person name="Goodwin L."/>
            <person name="Pitluck S."/>
            <person name="Huntemann M."/>
            <person name="Liolios K."/>
            <person name="Ivanova N."/>
            <person name="Pagani I."/>
            <person name="Mavromatis K."/>
            <person name="Ovchinikova G."/>
            <person name="Pati A."/>
            <person name="Chen A."/>
            <person name="Palaniappan K."/>
            <person name="Land M."/>
            <person name="Hauser L."/>
            <person name="Brambilla E.M."/>
            <person name="Rohde M."/>
            <person name="Spring S."/>
            <person name="Detter J.C."/>
            <person name="Woyke T."/>
            <person name="Bristow J."/>
            <person name="Eisen J.A."/>
            <person name="Markowitz V."/>
            <person name="Hugenholtz P."/>
            <person name="Kyrpides N.C."/>
            <person name="Klenk H.P."/>
        </authorList>
    </citation>
    <scope>NUCLEOTIDE SEQUENCE [LARGE SCALE GENOMIC DNA]</scope>
    <source>
        <strain evidence="10">ATCC 700848 / DSM 11109 / ASRB2</strain>
    </source>
</reference>
<dbReference type="Pfam" id="PF14559">
    <property type="entry name" value="TPR_19"/>
    <property type="match status" value="1"/>
</dbReference>
<evidence type="ECO:0000256" key="7">
    <source>
        <dbReference type="PROSITE-ProRule" id="PRU00339"/>
    </source>
</evidence>
<evidence type="ECO:0000256" key="3">
    <source>
        <dbReference type="ARBA" id="ARBA00022723"/>
    </source>
</evidence>
<reference evidence="10" key="2">
    <citation type="submission" date="2011-03" db="EMBL/GenBank/DDBJ databases">
        <title>The complete genome of Desulfobacca acetoxidans DSM 11109.</title>
        <authorList>
            <consortium name="US DOE Joint Genome Institute (JGI-PGF)"/>
            <person name="Lucas S."/>
            <person name="Copeland A."/>
            <person name="Lapidus A."/>
            <person name="Bruce D."/>
            <person name="Goodwin L."/>
            <person name="Pitluck S."/>
            <person name="Peters L."/>
            <person name="Kyrpides N."/>
            <person name="Mavromatis K."/>
            <person name="Ivanova N."/>
            <person name="Ovchinnikova G."/>
            <person name="Teshima H."/>
            <person name="Detter J.C."/>
            <person name="Han C."/>
            <person name="Land M."/>
            <person name="Hauser L."/>
            <person name="Markowitz V."/>
            <person name="Cheng J.-F."/>
            <person name="Hugenholtz P."/>
            <person name="Woyke T."/>
            <person name="Wu D."/>
            <person name="Spring S."/>
            <person name="Schueler E."/>
            <person name="Brambilla E."/>
            <person name="Klenk H.-P."/>
            <person name="Eisen J.A."/>
        </authorList>
    </citation>
    <scope>NUCLEOTIDE SEQUENCE [LARGE SCALE GENOMIC DNA]</scope>
    <source>
        <strain evidence="10">ATCC 700848 / DSM 11109 / ASRB2</strain>
    </source>
</reference>
<sequence>MMQSMRRSRLLAPFTLMLCWVLAFPPAAFGFFGSLTIEKEKQIGEEFCLQLQQYYPVVRDPFLASYINAVGQKLVQQLGSQPFQFRFFIIEDPSYNAFAVPGGYVFVNTGLIRIMEREDELAGVLAHEITHIHQRHMAKRMDKAKFGNIAALVGGLAAVLLGGAAAAPILAGTMAGAETAMLKYSRDDEREADTLGFKWATKAGYDPRYMMSVFRKMARQRWFEGSDIPVYLKTHPELESRIVDLSHLYATYELNHQERPINPAFTYFRQRMEALYGNPQRMKRELLIRLSHEPDNVPYRYSLALIYKRLGDRSKAAEAYQQALNRDPYNDMIKRDLAIFYYESNRPQEAQTLFKELLQRNSRDEVSLYYLGLILQDRRQVDEALPLFEKLHGINPAFTEVYYNLGALYGEKQRLGPAHYYLGLHSRMAKDLPTALFHFRKALTYLGAQEKYHDEAQAEVFRLERMRVRVSN</sequence>
<dbReference type="Pfam" id="PF01435">
    <property type="entry name" value="Peptidase_M48"/>
    <property type="match status" value="1"/>
</dbReference>
<dbReference type="PANTHER" id="PTHR22726">
    <property type="entry name" value="METALLOENDOPEPTIDASE OMA1"/>
    <property type="match status" value="1"/>
</dbReference>
<dbReference type="PANTHER" id="PTHR22726:SF1">
    <property type="entry name" value="METALLOENDOPEPTIDASE OMA1, MITOCHONDRIAL"/>
    <property type="match status" value="1"/>
</dbReference>
<keyword evidence="4" id="KW-0378">Hydrolase</keyword>
<dbReference type="Proteomes" id="UP000000483">
    <property type="component" value="Chromosome"/>
</dbReference>
<feature type="domain" description="Peptidase M48" evidence="8">
    <location>
        <begin position="65"/>
        <end position="247"/>
    </location>
</feature>
<dbReference type="Gene3D" id="3.30.2010.10">
    <property type="entry name" value="Metalloproteases ('zincins'), catalytic domain"/>
    <property type="match status" value="1"/>
</dbReference>
<gene>
    <name evidence="9" type="ordered locus">Desac_1374</name>
</gene>
<dbReference type="PROSITE" id="PS50005">
    <property type="entry name" value="TPR"/>
    <property type="match status" value="1"/>
</dbReference>
<evidence type="ECO:0000256" key="6">
    <source>
        <dbReference type="ARBA" id="ARBA00023049"/>
    </source>
</evidence>
<evidence type="ECO:0000256" key="5">
    <source>
        <dbReference type="ARBA" id="ARBA00022833"/>
    </source>
</evidence>
<dbReference type="eggNOG" id="COG4783">
    <property type="taxonomic scope" value="Bacteria"/>
</dbReference>
<evidence type="ECO:0000259" key="8">
    <source>
        <dbReference type="Pfam" id="PF01435"/>
    </source>
</evidence>
<dbReference type="HOGENOM" id="CLU_030556_2_0_7"/>
<keyword evidence="10" id="KW-1185">Reference proteome</keyword>
<dbReference type="InterPro" id="IPR019734">
    <property type="entry name" value="TPR_rpt"/>
</dbReference>
<dbReference type="GO" id="GO:0046872">
    <property type="term" value="F:metal ion binding"/>
    <property type="evidence" value="ECO:0007669"/>
    <property type="project" value="UniProtKB-KW"/>
</dbReference>
<dbReference type="KEGG" id="dao:Desac_1374"/>
<proteinExistence type="predicted"/>
<keyword evidence="5" id="KW-0862">Zinc</keyword>
<dbReference type="SMART" id="SM00028">
    <property type="entry name" value="TPR"/>
    <property type="match status" value="4"/>
</dbReference>
<evidence type="ECO:0000256" key="4">
    <source>
        <dbReference type="ARBA" id="ARBA00022801"/>
    </source>
</evidence>
<protein>
    <submittedName>
        <fullName evidence="9">Peptidase M48 Ste24p</fullName>
    </submittedName>
</protein>
<name>F2NHP3_DESAR</name>
<dbReference type="GO" id="GO:0016020">
    <property type="term" value="C:membrane"/>
    <property type="evidence" value="ECO:0007669"/>
    <property type="project" value="TreeGrafter"/>
</dbReference>
<comment type="cofactor">
    <cofactor evidence="1">
        <name>Zn(2+)</name>
        <dbReference type="ChEBI" id="CHEBI:29105"/>
    </cofactor>
</comment>
<dbReference type="InterPro" id="IPR011990">
    <property type="entry name" value="TPR-like_helical_dom_sf"/>
</dbReference>
<keyword evidence="2" id="KW-0645">Protease</keyword>
<dbReference type="InterPro" id="IPR001915">
    <property type="entry name" value="Peptidase_M48"/>
</dbReference>
<dbReference type="GO" id="GO:0004222">
    <property type="term" value="F:metalloendopeptidase activity"/>
    <property type="evidence" value="ECO:0007669"/>
    <property type="project" value="InterPro"/>
</dbReference>
<feature type="repeat" description="TPR" evidence="7">
    <location>
        <begin position="297"/>
        <end position="330"/>
    </location>
</feature>
<dbReference type="SUPFAM" id="SSF48452">
    <property type="entry name" value="TPR-like"/>
    <property type="match status" value="1"/>
</dbReference>
<dbReference type="RefSeq" id="WP_013706342.1">
    <property type="nucleotide sequence ID" value="NC_015388.1"/>
</dbReference>